<name>A0A0R1N5V9_9LACO</name>
<protein>
    <submittedName>
        <fullName evidence="2">Uncharacterized protein</fullName>
    </submittedName>
</protein>
<keyword evidence="3" id="KW-1185">Reference proteome</keyword>
<gene>
    <name evidence="2" type="ORF">FD09_GL001724</name>
</gene>
<sequence>MPVAVCQFSEELIIMRSLDMKRGVGRVTLEIGGVIWLVGYLSILVFYPYLGDVVNQAAESAGPTILLWIATIGLPLIPTIIFFHFAGETKNVSNMYLVWMFLGNFVLWLGLATIVLTMVFGGDWIKIINMNSPVVPALPGY</sequence>
<organism evidence="2 3">
    <name type="scientific">Schleiferilactobacillus perolens DSM 12744</name>
    <dbReference type="NCBI Taxonomy" id="1423792"/>
    <lineage>
        <taxon>Bacteria</taxon>
        <taxon>Bacillati</taxon>
        <taxon>Bacillota</taxon>
        <taxon>Bacilli</taxon>
        <taxon>Lactobacillales</taxon>
        <taxon>Lactobacillaceae</taxon>
        <taxon>Schleiferilactobacillus</taxon>
    </lineage>
</organism>
<accession>A0A0R1N5V9</accession>
<comment type="caution">
    <text evidence="2">The sequence shown here is derived from an EMBL/GenBank/DDBJ whole genome shotgun (WGS) entry which is preliminary data.</text>
</comment>
<evidence type="ECO:0000313" key="2">
    <source>
        <dbReference type="EMBL" id="KRL13700.1"/>
    </source>
</evidence>
<keyword evidence="1" id="KW-0472">Membrane</keyword>
<keyword evidence="1" id="KW-1133">Transmembrane helix</keyword>
<dbReference type="Proteomes" id="UP000051330">
    <property type="component" value="Unassembled WGS sequence"/>
</dbReference>
<evidence type="ECO:0000313" key="3">
    <source>
        <dbReference type="Proteomes" id="UP000051330"/>
    </source>
</evidence>
<feature type="transmembrane region" description="Helical" evidence="1">
    <location>
        <begin position="27"/>
        <end position="50"/>
    </location>
</feature>
<dbReference type="PATRIC" id="fig|1423792.3.peg.1748"/>
<reference evidence="2 3" key="1">
    <citation type="journal article" date="2015" name="Genome Announc.">
        <title>Expanding the biotechnology potential of lactobacilli through comparative genomics of 213 strains and associated genera.</title>
        <authorList>
            <person name="Sun Z."/>
            <person name="Harris H.M."/>
            <person name="McCann A."/>
            <person name="Guo C."/>
            <person name="Argimon S."/>
            <person name="Zhang W."/>
            <person name="Yang X."/>
            <person name="Jeffery I.B."/>
            <person name="Cooney J.C."/>
            <person name="Kagawa T.F."/>
            <person name="Liu W."/>
            <person name="Song Y."/>
            <person name="Salvetti E."/>
            <person name="Wrobel A."/>
            <person name="Rasinkangas P."/>
            <person name="Parkhill J."/>
            <person name="Rea M.C."/>
            <person name="O'Sullivan O."/>
            <person name="Ritari J."/>
            <person name="Douillard F.P."/>
            <person name="Paul Ross R."/>
            <person name="Yang R."/>
            <person name="Briner A.E."/>
            <person name="Felis G.E."/>
            <person name="de Vos W.M."/>
            <person name="Barrangou R."/>
            <person name="Klaenhammer T.R."/>
            <person name="Caufield P.W."/>
            <person name="Cui Y."/>
            <person name="Zhang H."/>
            <person name="O'Toole P.W."/>
        </authorList>
    </citation>
    <scope>NUCLEOTIDE SEQUENCE [LARGE SCALE GENOMIC DNA]</scope>
    <source>
        <strain evidence="2 3">DSM 12744</strain>
    </source>
</reference>
<feature type="transmembrane region" description="Helical" evidence="1">
    <location>
        <begin position="65"/>
        <end position="85"/>
    </location>
</feature>
<proteinExistence type="predicted"/>
<dbReference type="AlphaFoldDB" id="A0A0R1N5V9"/>
<dbReference type="EMBL" id="AZEC01000003">
    <property type="protein sequence ID" value="KRL13700.1"/>
    <property type="molecule type" value="Genomic_DNA"/>
</dbReference>
<keyword evidence="1" id="KW-0812">Transmembrane</keyword>
<evidence type="ECO:0000256" key="1">
    <source>
        <dbReference type="SAM" id="Phobius"/>
    </source>
</evidence>
<feature type="transmembrane region" description="Helical" evidence="1">
    <location>
        <begin position="97"/>
        <end position="120"/>
    </location>
</feature>